<evidence type="ECO:0000313" key="3">
    <source>
        <dbReference type="EMBL" id="KAH3884485.1"/>
    </source>
</evidence>
<dbReference type="Pfam" id="PF00092">
    <property type="entry name" value="VWA"/>
    <property type="match status" value="1"/>
</dbReference>
<dbReference type="Proteomes" id="UP000828390">
    <property type="component" value="Unassembled WGS sequence"/>
</dbReference>
<dbReference type="PROSITE" id="PS50234">
    <property type="entry name" value="VWFA"/>
    <property type="match status" value="1"/>
</dbReference>
<keyword evidence="4" id="KW-1185">Reference proteome</keyword>
<feature type="chain" id="PRO_5039084289" description="VWFA domain-containing protein" evidence="1">
    <location>
        <begin position="16"/>
        <end position="420"/>
    </location>
</feature>
<gene>
    <name evidence="3" type="ORF">DPMN_008465</name>
</gene>
<dbReference type="InterPro" id="IPR002035">
    <property type="entry name" value="VWF_A"/>
</dbReference>
<dbReference type="Gene3D" id="3.40.50.410">
    <property type="entry name" value="von Willebrand factor, type A domain"/>
    <property type="match status" value="2"/>
</dbReference>
<dbReference type="SUPFAM" id="SSF53300">
    <property type="entry name" value="vWA-like"/>
    <property type="match status" value="2"/>
</dbReference>
<proteinExistence type="predicted"/>
<dbReference type="PANTHER" id="PTHR24020:SF87">
    <property type="entry name" value="COLLAGEN ALPHA-1(VI) CHAIN-LIKE"/>
    <property type="match status" value="1"/>
</dbReference>
<feature type="domain" description="VWFA" evidence="2">
    <location>
        <begin position="35"/>
        <end position="207"/>
    </location>
</feature>
<reference evidence="3" key="2">
    <citation type="submission" date="2020-11" db="EMBL/GenBank/DDBJ databases">
        <authorList>
            <person name="McCartney M.A."/>
            <person name="Auch B."/>
            <person name="Kono T."/>
            <person name="Mallez S."/>
            <person name="Becker A."/>
            <person name="Gohl D.M."/>
            <person name="Silverstein K.A.T."/>
            <person name="Koren S."/>
            <person name="Bechman K.B."/>
            <person name="Herman A."/>
            <person name="Abrahante J.E."/>
            <person name="Garbe J."/>
        </authorList>
    </citation>
    <scope>NUCLEOTIDE SEQUENCE</scope>
    <source>
        <strain evidence="3">Duluth1</strain>
        <tissue evidence="3">Whole animal</tissue>
    </source>
</reference>
<keyword evidence="1" id="KW-0732">Signal</keyword>
<dbReference type="CDD" id="cd01450">
    <property type="entry name" value="vWFA_subfamily_ECM"/>
    <property type="match status" value="1"/>
</dbReference>
<evidence type="ECO:0000259" key="2">
    <source>
        <dbReference type="PROSITE" id="PS50234"/>
    </source>
</evidence>
<protein>
    <recommendedName>
        <fullName evidence="2">VWFA domain-containing protein</fullName>
    </recommendedName>
</protein>
<accession>A0A9D4MYF2</accession>
<feature type="signal peptide" evidence="1">
    <location>
        <begin position="1"/>
        <end position="15"/>
    </location>
</feature>
<dbReference type="EMBL" id="JAIWYP010000001">
    <property type="protein sequence ID" value="KAH3884485.1"/>
    <property type="molecule type" value="Genomic_DNA"/>
</dbReference>
<dbReference type="PANTHER" id="PTHR24020">
    <property type="entry name" value="COLLAGEN ALPHA"/>
    <property type="match status" value="1"/>
</dbReference>
<dbReference type="PRINTS" id="PR00453">
    <property type="entry name" value="VWFADOMAIN"/>
</dbReference>
<evidence type="ECO:0000256" key="1">
    <source>
        <dbReference type="SAM" id="SignalP"/>
    </source>
</evidence>
<dbReference type="SMART" id="SM00327">
    <property type="entry name" value="VWA"/>
    <property type="match status" value="2"/>
</dbReference>
<name>A0A9D4MYF2_DREPO</name>
<organism evidence="3 4">
    <name type="scientific">Dreissena polymorpha</name>
    <name type="common">Zebra mussel</name>
    <name type="synonym">Mytilus polymorpha</name>
    <dbReference type="NCBI Taxonomy" id="45954"/>
    <lineage>
        <taxon>Eukaryota</taxon>
        <taxon>Metazoa</taxon>
        <taxon>Spiralia</taxon>
        <taxon>Lophotrochozoa</taxon>
        <taxon>Mollusca</taxon>
        <taxon>Bivalvia</taxon>
        <taxon>Autobranchia</taxon>
        <taxon>Heteroconchia</taxon>
        <taxon>Euheterodonta</taxon>
        <taxon>Imparidentia</taxon>
        <taxon>Neoheterodontei</taxon>
        <taxon>Myida</taxon>
        <taxon>Dreissenoidea</taxon>
        <taxon>Dreissenidae</taxon>
        <taxon>Dreissena</taxon>
    </lineage>
</organism>
<evidence type="ECO:0000313" key="4">
    <source>
        <dbReference type="Proteomes" id="UP000828390"/>
    </source>
</evidence>
<dbReference type="InterPro" id="IPR050525">
    <property type="entry name" value="ECM_Assembly_Org"/>
</dbReference>
<sequence length="420" mass="45527">MIYLAFIFLVVAVAAQDVQTGRQLISAACGGRPADVFFVLDSSGSIDPDDFRKEVRFTQDVASMFGTDKMRVGVLSFSKTVRPQFGLGEYMDKVRMLEKIGEVAYEGAGTNTAEALRYLHTKGMTSATVRPSIPHIAIVLTDGMSQDMGATLKEAALVHKAGITVFVIGIGSQVDKGELEAIGSRPSSNNVFMIDNFDALNHIKGALAIKACEATRTPDIEQMQNDVQVQLERFGSCTPLKHLDLVFAVDTAAMGSINARHVLRFIVNVSEHLDMSAGGVSIATVANGCPSGTFNEAPLLDAEEVKKDFASISVPSFDTLMRNMRLKASYGRGDSEHIGIIFVNSNLAPDEFGKSRNEMMRARYQKSAIFVIGIGSLVDRHQLNSLVTNGGQYLEVLSFETIGDIGKQLMYSLCLFGAQE</sequence>
<dbReference type="InterPro" id="IPR036465">
    <property type="entry name" value="vWFA_dom_sf"/>
</dbReference>
<dbReference type="AlphaFoldDB" id="A0A9D4MYF2"/>
<reference evidence="3" key="1">
    <citation type="journal article" date="2019" name="bioRxiv">
        <title>The Genome of the Zebra Mussel, Dreissena polymorpha: A Resource for Invasive Species Research.</title>
        <authorList>
            <person name="McCartney M.A."/>
            <person name="Auch B."/>
            <person name="Kono T."/>
            <person name="Mallez S."/>
            <person name="Zhang Y."/>
            <person name="Obille A."/>
            <person name="Becker A."/>
            <person name="Abrahante J.E."/>
            <person name="Garbe J."/>
            <person name="Badalamenti J.P."/>
            <person name="Herman A."/>
            <person name="Mangelson H."/>
            <person name="Liachko I."/>
            <person name="Sullivan S."/>
            <person name="Sone E.D."/>
            <person name="Koren S."/>
            <person name="Silverstein K.A.T."/>
            <person name="Beckman K.B."/>
            <person name="Gohl D.M."/>
        </authorList>
    </citation>
    <scope>NUCLEOTIDE SEQUENCE</scope>
    <source>
        <strain evidence="3">Duluth1</strain>
        <tissue evidence="3">Whole animal</tissue>
    </source>
</reference>
<comment type="caution">
    <text evidence="3">The sequence shown here is derived from an EMBL/GenBank/DDBJ whole genome shotgun (WGS) entry which is preliminary data.</text>
</comment>
<dbReference type="OrthoDB" id="10256829at2759"/>